<feature type="domain" description="C3H1-type" evidence="6">
    <location>
        <begin position="133"/>
        <end position="162"/>
    </location>
</feature>
<evidence type="ECO:0000256" key="4">
    <source>
        <dbReference type="PROSITE-ProRule" id="PRU00723"/>
    </source>
</evidence>
<evidence type="ECO:0000259" key="6">
    <source>
        <dbReference type="PROSITE" id="PS50103"/>
    </source>
</evidence>
<keyword evidence="1 4" id="KW-0479">Metal-binding</keyword>
<accession>A0A078B9W3</accession>
<dbReference type="SMART" id="SM00356">
    <property type="entry name" value="ZnF_C3H1"/>
    <property type="match status" value="3"/>
</dbReference>
<dbReference type="InterPro" id="IPR000571">
    <property type="entry name" value="Znf_CCCH"/>
</dbReference>
<feature type="compositionally biased region" description="Basic and acidic residues" evidence="5">
    <location>
        <begin position="626"/>
        <end position="641"/>
    </location>
</feature>
<dbReference type="OrthoDB" id="20534at2759"/>
<keyword evidence="2 4" id="KW-0863">Zinc-finger</keyword>
<evidence type="ECO:0000256" key="1">
    <source>
        <dbReference type="ARBA" id="ARBA00022723"/>
    </source>
</evidence>
<feature type="region of interest" description="Disordered" evidence="5">
    <location>
        <begin position="310"/>
        <end position="345"/>
    </location>
</feature>
<dbReference type="EMBL" id="CCKQ01018120">
    <property type="protein sequence ID" value="CDW90057.1"/>
    <property type="molecule type" value="Genomic_DNA"/>
</dbReference>
<dbReference type="PROSITE" id="PS50103">
    <property type="entry name" value="ZF_C3H1"/>
    <property type="match status" value="2"/>
</dbReference>
<gene>
    <name evidence="7" type="primary">Contig11237.g12000</name>
    <name evidence="7" type="ORF">STYLEM_19197</name>
</gene>
<dbReference type="PANTHER" id="PTHR14493">
    <property type="entry name" value="UNKEMPT FAMILY MEMBER"/>
    <property type="match status" value="1"/>
</dbReference>
<dbReference type="Gene3D" id="3.30.1370.210">
    <property type="match status" value="1"/>
</dbReference>
<feature type="domain" description="C3H1-type" evidence="6">
    <location>
        <begin position="97"/>
        <end position="125"/>
    </location>
</feature>
<name>A0A078B9W3_STYLE</name>
<feature type="region of interest" description="Disordered" evidence="5">
    <location>
        <begin position="599"/>
        <end position="641"/>
    </location>
</feature>
<keyword evidence="3 4" id="KW-0862">Zinc</keyword>
<reference evidence="7 8" key="1">
    <citation type="submission" date="2014-06" db="EMBL/GenBank/DDBJ databases">
        <authorList>
            <person name="Swart Estienne"/>
        </authorList>
    </citation>
    <scope>NUCLEOTIDE SEQUENCE [LARGE SCALE GENOMIC DNA]</scope>
    <source>
        <strain evidence="7 8">130c</strain>
    </source>
</reference>
<dbReference type="AlphaFoldDB" id="A0A078B9W3"/>
<dbReference type="Proteomes" id="UP000039865">
    <property type="component" value="Unassembled WGS sequence"/>
</dbReference>
<feature type="zinc finger region" description="C3H1-type" evidence="4">
    <location>
        <begin position="97"/>
        <end position="125"/>
    </location>
</feature>
<sequence>MIPILKLRTQRFNHPFQKKTKATEGGVMPLKISLEIPTKTTFKEEGASSHTRTNTTQIDLNYRTIIRVTEILVIANFLTQLYLKSILKKDQRRPLGSYQSEMCSYAASGKECPNGESCQKSHNRVEEFYHPDKYKAKFCSSYIDDSGECEYGEYCSFAHSQAEISVELIDSFDKDSDFYMFHFKTVWCPYNETNHQRDLCVDGCSNEYNCLQSHGWKEQEYHPENYKLNPCKHGDQCNKIHCSYYHSEKDRRQPLQQWFKVFPKTRLVNFPSNYYMPFLRNLTYDRDFMGGIKQTSFSRTTTDISFQNNINQANSDSTKNSQKSLQLTPQSENQSKQPPQQTPPQITINTQAQQNFNLNAPQFVPNQNAPIQITQAQQNSQKRQSLVPNASNFLQLVNLQDIAAQKRMSTSPIIYQGPYNQQNLYQITDNYGQTSQFMMSSNISQTQPTNMSPDMISLSTINPQSSQNASEQFKKRYSMQPHPMNPMQFDHQNNKRYSAMYPNPILHPSILAAYNQEQQQIEEMKRLSLQTSTNQQLEMFLGHQYLNLPRGDEYMNYDYQSRVEPRSPDINIHKDIYKNINSEPKKKSLQIFEGLHQTMEKQEEQPGQESSSKSDPDEEDNDSDIDNIKYEEGDGSNPDDRAIDCSTIFSNIGLDLKQLDLSGNLSLAKLEGMCYEELRAMVVDEDKTMKLVNELNKLRRKRDEKWIQNLVDFHN</sequence>
<evidence type="ECO:0000256" key="2">
    <source>
        <dbReference type="ARBA" id="ARBA00022771"/>
    </source>
</evidence>
<feature type="compositionally biased region" description="Acidic residues" evidence="5">
    <location>
        <begin position="616"/>
        <end position="625"/>
    </location>
</feature>
<protein>
    <submittedName>
        <fullName evidence="7">Zinc finger ccch type domain containing protein</fullName>
    </submittedName>
</protein>
<evidence type="ECO:0000313" key="7">
    <source>
        <dbReference type="EMBL" id="CDW90057.1"/>
    </source>
</evidence>
<evidence type="ECO:0000256" key="3">
    <source>
        <dbReference type="ARBA" id="ARBA00022833"/>
    </source>
</evidence>
<proteinExistence type="predicted"/>
<feature type="zinc finger region" description="C3H1-type" evidence="4">
    <location>
        <begin position="133"/>
        <end position="162"/>
    </location>
</feature>
<keyword evidence="8" id="KW-1185">Reference proteome</keyword>
<dbReference type="InParanoid" id="A0A078B9W3"/>
<dbReference type="InterPro" id="IPR045234">
    <property type="entry name" value="Unkempt-like"/>
</dbReference>
<dbReference type="PANTHER" id="PTHR14493:SF50">
    <property type="entry name" value="RING FINGER PROTEIN UNKEMPT"/>
    <property type="match status" value="1"/>
</dbReference>
<dbReference type="GO" id="GO:0008270">
    <property type="term" value="F:zinc ion binding"/>
    <property type="evidence" value="ECO:0007669"/>
    <property type="project" value="UniProtKB-KW"/>
</dbReference>
<evidence type="ECO:0000256" key="5">
    <source>
        <dbReference type="SAM" id="MobiDB-lite"/>
    </source>
</evidence>
<organism evidence="7 8">
    <name type="scientific">Stylonychia lemnae</name>
    <name type="common">Ciliate</name>
    <dbReference type="NCBI Taxonomy" id="5949"/>
    <lineage>
        <taxon>Eukaryota</taxon>
        <taxon>Sar</taxon>
        <taxon>Alveolata</taxon>
        <taxon>Ciliophora</taxon>
        <taxon>Intramacronucleata</taxon>
        <taxon>Spirotrichea</taxon>
        <taxon>Stichotrichia</taxon>
        <taxon>Sporadotrichida</taxon>
        <taxon>Oxytrichidae</taxon>
        <taxon>Stylonychinae</taxon>
        <taxon>Stylonychia</taxon>
    </lineage>
</organism>
<feature type="compositionally biased region" description="Polar residues" evidence="5">
    <location>
        <begin position="310"/>
        <end position="336"/>
    </location>
</feature>
<evidence type="ECO:0000313" key="8">
    <source>
        <dbReference type="Proteomes" id="UP000039865"/>
    </source>
</evidence>